<evidence type="ECO:0000313" key="3">
    <source>
        <dbReference type="Proteomes" id="UP000297245"/>
    </source>
</evidence>
<accession>A0A4S8MMP8</accession>
<organism evidence="2 3">
    <name type="scientific">Dendrothele bispora (strain CBS 962.96)</name>
    <dbReference type="NCBI Taxonomy" id="1314807"/>
    <lineage>
        <taxon>Eukaryota</taxon>
        <taxon>Fungi</taxon>
        <taxon>Dikarya</taxon>
        <taxon>Basidiomycota</taxon>
        <taxon>Agaricomycotina</taxon>
        <taxon>Agaricomycetes</taxon>
        <taxon>Agaricomycetidae</taxon>
        <taxon>Agaricales</taxon>
        <taxon>Agaricales incertae sedis</taxon>
        <taxon>Dendrothele</taxon>
    </lineage>
</organism>
<dbReference type="AlphaFoldDB" id="A0A4S8MMP8"/>
<proteinExistence type="predicted"/>
<feature type="domain" description="DUF6589" evidence="1">
    <location>
        <begin position="1"/>
        <end position="350"/>
    </location>
</feature>
<reference evidence="2 3" key="1">
    <citation type="journal article" date="2019" name="Nat. Ecol. Evol.">
        <title>Megaphylogeny resolves global patterns of mushroom evolution.</title>
        <authorList>
            <person name="Varga T."/>
            <person name="Krizsan K."/>
            <person name="Foldi C."/>
            <person name="Dima B."/>
            <person name="Sanchez-Garcia M."/>
            <person name="Sanchez-Ramirez S."/>
            <person name="Szollosi G.J."/>
            <person name="Szarkandi J.G."/>
            <person name="Papp V."/>
            <person name="Albert L."/>
            <person name="Andreopoulos W."/>
            <person name="Angelini C."/>
            <person name="Antonin V."/>
            <person name="Barry K.W."/>
            <person name="Bougher N.L."/>
            <person name="Buchanan P."/>
            <person name="Buyck B."/>
            <person name="Bense V."/>
            <person name="Catcheside P."/>
            <person name="Chovatia M."/>
            <person name="Cooper J."/>
            <person name="Damon W."/>
            <person name="Desjardin D."/>
            <person name="Finy P."/>
            <person name="Geml J."/>
            <person name="Haridas S."/>
            <person name="Hughes K."/>
            <person name="Justo A."/>
            <person name="Karasinski D."/>
            <person name="Kautmanova I."/>
            <person name="Kiss B."/>
            <person name="Kocsube S."/>
            <person name="Kotiranta H."/>
            <person name="LaButti K.M."/>
            <person name="Lechner B.E."/>
            <person name="Liimatainen K."/>
            <person name="Lipzen A."/>
            <person name="Lukacs Z."/>
            <person name="Mihaltcheva S."/>
            <person name="Morgado L.N."/>
            <person name="Niskanen T."/>
            <person name="Noordeloos M.E."/>
            <person name="Ohm R.A."/>
            <person name="Ortiz-Santana B."/>
            <person name="Ovrebo C."/>
            <person name="Racz N."/>
            <person name="Riley R."/>
            <person name="Savchenko A."/>
            <person name="Shiryaev A."/>
            <person name="Soop K."/>
            <person name="Spirin V."/>
            <person name="Szebenyi C."/>
            <person name="Tomsovsky M."/>
            <person name="Tulloss R.E."/>
            <person name="Uehling J."/>
            <person name="Grigoriev I.V."/>
            <person name="Vagvolgyi C."/>
            <person name="Papp T."/>
            <person name="Martin F.M."/>
            <person name="Miettinen O."/>
            <person name="Hibbett D.S."/>
            <person name="Nagy L.G."/>
        </authorList>
    </citation>
    <scope>NUCLEOTIDE SEQUENCE [LARGE SCALE GENOMIC DNA]</scope>
    <source>
        <strain evidence="2 3">CBS 962.96</strain>
    </source>
</reference>
<sequence>MRFKESTTDGNIQVIDDLHKQGGIGEPNDKDFVIGYDVDVSEWVILVHGDLLTKERLDSVRASRSIEHSPKARFQHLIFVPGLFHYKMASADALWRTWVKPSECRRDDSSLYEHVGILRPGEQGKFGSSPNFRMIHDAIHHDLAVSIMDCWRLEVKRRSPSCDSLKDFVATEPTWEDLVKMSEDIVEEYVATSARISRFERDRRFENQLLRNRDELLYVDMSYSMNVGDIGAVEASFTPWIHIFKATGKHKYATQMLNFAKDLKDRFPPELSHIIRMNWLVNPSGKSKGFRAVDWLVELNNLYTKVIHAGGSSNRTIDHIIKESPLIELYRQCHMAIEKGFYLNHQTVRHAPPDMR</sequence>
<keyword evidence="3" id="KW-1185">Reference proteome</keyword>
<dbReference type="OrthoDB" id="4743193at2759"/>
<dbReference type="InterPro" id="IPR046496">
    <property type="entry name" value="DUF6589"/>
</dbReference>
<dbReference type="Proteomes" id="UP000297245">
    <property type="component" value="Unassembled WGS sequence"/>
</dbReference>
<gene>
    <name evidence="2" type="ORF">K435DRAFT_649856</name>
</gene>
<dbReference type="Pfam" id="PF20231">
    <property type="entry name" value="DUF6589"/>
    <property type="match status" value="1"/>
</dbReference>
<name>A0A4S8MMP8_DENBC</name>
<dbReference type="EMBL" id="ML179059">
    <property type="protein sequence ID" value="THV04168.1"/>
    <property type="molecule type" value="Genomic_DNA"/>
</dbReference>
<evidence type="ECO:0000313" key="2">
    <source>
        <dbReference type="EMBL" id="THV04168.1"/>
    </source>
</evidence>
<evidence type="ECO:0000259" key="1">
    <source>
        <dbReference type="Pfam" id="PF20231"/>
    </source>
</evidence>
<protein>
    <recommendedName>
        <fullName evidence="1">DUF6589 domain-containing protein</fullName>
    </recommendedName>
</protein>